<feature type="transmembrane region" description="Helical" evidence="1">
    <location>
        <begin position="122"/>
        <end position="140"/>
    </location>
</feature>
<dbReference type="eggNOG" id="COG3949">
    <property type="taxonomic scope" value="Bacteria"/>
</dbReference>
<protein>
    <recommendedName>
        <fullName evidence="4">Membrane protein YkvI</fullName>
    </recommendedName>
</protein>
<reference evidence="3" key="1">
    <citation type="submission" date="2015-07" db="EMBL/GenBank/DDBJ databases">
        <title>Near-Complete Genome Sequence of the Cellulolytic Bacterium Bacteroides (Pseudobacteroides) cellulosolvens ATCC 35603.</title>
        <authorList>
            <person name="Dassa B."/>
            <person name="Utturkar S.M."/>
            <person name="Klingeman D.M."/>
            <person name="Hurt R.A."/>
            <person name="Keller M."/>
            <person name="Xu J."/>
            <person name="Reddy Y.H.K."/>
            <person name="Borovok I."/>
            <person name="Grinberg I.R."/>
            <person name="Lamed R."/>
            <person name="Zhivin O."/>
            <person name="Bayer E.A."/>
            <person name="Brown S.D."/>
        </authorList>
    </citation>
    <scope>NUCLEOTIDE SEQUENCE [LARGE SCALE GENOMIC DNA]</scope>
    <source>
        <strain evidence="3">DSM 2933</strain>
    </source>
</reference>
<feature type="transmembrane region" description="Helical" evidence="1">
    <location>
        <begin position="96"/>
        <end position="116"/>
    </location>
</feature>
<dbReference type="AlphaFoldDB" id="A0A0L6JTT6"/>
<feature type="transmembrane region" description="Helical" evidence="1">
    <location>
        <begin position="330"/>
        <end position="347"/>
    </location>
</feature>
<keyword evidence="1" id="KW-0812">Transmembrane</keyword>
<feature type="transmembrane region" description="Helical" evidence="1">
    <location>
        <begin position="305"/>
        <end position="324"/>
    </location>
</feature>
<dbReference type="STRING" id="398512.Bccel_4418"/>
<comment type="caution">
    <text evidence="2">The sequence shown here is derived from an EMBL/GenBank/DDBJ whole genome shotgun (WGS) entry which is preliminary data.</text>
</comment>
<feature type="transmembrane region" description="Helical" evidence="1">
    <location>
        <begin position="147"/>
        <end position="170"/>
    </location>
</feature>
<dbReference type="InterPro" id="IPR038728">
    <property type="entry name" value="YkvI-like"/>
</dbReference>
<feature type="transmembrane region" description="Helical" evidence="1">
    <location>
        <begin position="190"/>
        <end position="210"/>
    </location>
</feature>
<feature type="transmembrane region" description="Helical" evidence="1">
    <location>
        <begin position="222"/>
        <end position="248"/>
    </location>
</feature>
<keyword evidence="1" id="KW-0472">Membrane</keyword>
<dbReference type="EMBL" id="LGTC01000001">
    <property type="protein sequence ID" value="KNY29144.1"/>
    <property type="molecule type" value="Genomic_DNA"/>
</dbReference>
<keyword evidence="3" id="KW-1185">Reference proteome</keyword>
<dbReference type="Proteomes" id="UP000036923">
    <property type="component" value="Unassembled WGS sequence"/>
</dbReference>
<evidence type="ECO:0000256" key="1">
    <source>
        <dbReference type="SAM" id="Phobius"/>
    </source>
</evidence>
<keyword evidence="1" id="KW-1133">Transmembrane helix</keyword>
<feature type="transmembrane region" description="Helical" evidence="1">
    <location>
        <begin position="47"/>
        <end position="66"/>
    </location>
</feature>
<organism evidence="2 3">
    <name type="scientific">Pseudobacteroides cellulosolvens ATCC 35603 = DSM 2933</name>
    <dbReference type="NCBI Taxonomy" id="398512"/>
    <lineage>
        <taxon>Bacteria</taxon>
        <taxon>Bacillati</taxon>
        <taxon>Bacillota</taxon>
        <taxon>Clostridia</taxon>
        <taxon>Eubacteriales</taxon>
        <taxon>Oscillospiraceae</taxon>
        <taxon>Pseudobacteroides</taxon>
    </lineage>
</organism>
<evidence type="ECO:0000313" key="2">
    <source>
        <dbReference type="EMBL" id="KNY29144.1"/>
    </source>
</evidence>
<name>A0A0L6JTT6_9FIRM</name>
<gene>
    <name evidence="2" type="ORF">Bccel_4418</name>
</gene>
<sequence>MTGVVFLSEEIKNIYKVSSIYVTTIIGAGFASGQEIARFFSGYYKGGFYGIVIAGILFAVVGWLVLDKVYTGRIKSYEEFLYPTVGWFFGKIMDTVVTLFMFSVLSIMVAGLGSILSDKLNIQLPVGVAIMAFVCMLLMLTDIRGVVALSSLITPILILGIVFTGFYVIIFKDTSVFNMAGTLKGITDNWFLSSLIYVSYNSIMSVVVMSNMLPYLKTRKTGVLGGIIGGISLCAIALLLNTVINIFYWEVSGKEFPILSVMEKYGNYFTSFYTFILWLAMFSSAVTSGYCLVDRIGSKIKVNKKIITVMTCLFIIPMSCFGFANLIASLYTLFGYIGLFMVFAILIQELRNDKKIN</sequence>
<dbReference type="PANTHER" id="PTHR37814">
    <property type="entry name" value="CONSERVED MEMBRANE PROTEIN"/>
    <property type="match status" value="1"/>
</dbReference>
<proteinExistence type="predicted"/>
<dbReference type="OrthoDB" id="4424890at2"/>
<feature type="transmembrane region" description="Helical" evidence="1">
    <location>
        <begin position="268"/>
        <end position="293"/>
    </location>
</feature>
<evidence type="ECO:0000313" key="3">
    <source>
        <dbReference type="Proteomes" id="UP000036923"/>
    </source>
</evidence>
<accession>A0A0L6JTT6</accession>
<evidence type="ECO:0008006" key="4">
    <source>
        <dbReference type="Google" id="ProtNLM"/>
    </source>
</evidence>
<dbReference type="PANTHER" id="PTHR37814:SF1">
    <property type="entry name" value="MEMBRANE PROTEIN"/>
    <property type="match status" value="1"/>
</dbReference>